<protein>
    <submittedName>
        <fullName evidence="1">Uncharacterized protein</fullName>
    </submittedName>
</protein>
<dbReference type="AlphaFoldDB" id="M7N8H3"/>
<comment type="caution">
    <text evidence="1">The sequence shown here is derived from an EMBL/GenBank/DDBJ whole genome shotgun (WGS) entry which is preliminary data.</text>
</comment>
<dbReference type="EMBL" id="ANLA01000014">
    <property type="protein sequence ID" value="EMQ94748.1"/>
    <property type="molecule type" value="Genomic_DNA"/>
</dbReference>
<evidence type="ECO:0000313" key="2">
    <source>
        <dbReference type="Proteomes" id="UP000012024"/>
    </source>
</evidence>
<keyword evidence="2" id="KW-1185">Reference proteome</keyword>
<reference evidence="1 2" key="1">
    <citation type="submission" date="2012-12" db="EMBL/GenBank/DDBJ databases">
        <title>Genome assembly of Formosa sp. AK20.</title>
        <authorList>
            <person name="Kumar R."/>
            <person name="Khatri I."/>
            <person name="Vaidya B."/>
            <person name="Subramanian S."/>
            <person name="Pinnaka A."/>
        </authorList>
    </citation>
    <scope>NUCLEOTIDE SEQUENCE [LARGE SCALE GENOMIC DNA]</scope>
    <source>
        <strain evidence="1 2">AK20</strain>
    </source>
</reference>
<evidence type="ECO:0000313" key="1">
    <source>
        <dbReference type="EMBL" id="EMQ94748.1"/>
    </source>
</evidence>
<dbReference type="Pfam" id="PF19777">
    <property type="entry name" value="DUF6263"/>
    <property type="match status" value="1"/>
</dbReference>
<organism evidence="1 2">
    <name type="scientific">Xanthomarina gelatinilytica</name>
    <dbReference type="NCBI Taxonomy" id="1137281"/>
    <lineage>
        <taxon>Bacteria</taxon>
        <taxon>Pseudomonadati</taxon>
        <taxon>Bacteroidota</taxon>
        <taxon>Flavobacteriia</taxon>
        <taxon>Flavobacteriales</taxon>
        <taxon>Flavobacteriaceae</taxon>
        <taxon>Xanthomarina</taxon>
    </lineage>
</organism>
<dbReference type="InterPro" id="IPR046230">
    <property type="entry name" value="DUF6263"/>
</dbReference>
<dbReference type="OrthoDB" id="3034330at2"/>
<dbReference type="Proteomes" id="UP000012024">
    <property type="component" value="Unassembled WGS sequence"/>
</dbReference>
<name>M7N8H3_9FLAO</name>
<dbReference type="eggNOG" id="ENOG502ZBSV">
    <property type="taxonomic scope" value="Bacteria"/>
</dbReference>
<dbReference type="PATRIC" id="fig|1137281.3.peg.1820"/>
<accession>M7N8H3</accession>
<proteinExistence type="predicted"/>
<gene>
    <name evidence="1" type="ORF">D778_00388</name>
</gene>
<sequence length="307" mass="34789">MHYKIHAHKMNPFVVKITVCLLVISNLVFSQNTLEYKLNIGDNLTITQISTQQITQDLNGSKHEMSNNLECDFNLIVTAKTDSSYLINFKFKRFKLKTTSNIYGDLMNVDTHLEDKKDDLESKMFSGLTSSVLKIEMLKTGKILNVSGTQAMIKKMVENAGIEDQFTKELTIEALKEEYGNESLSRSFEQMTYFYPNKKVLVGDQWTNTYSGAITAKNNWTLKEFNKSIVLDAMSNISMVSEEESHVMKLKGSQDTHVIANKLSGFPELITVTSTTKGTTVMNQMETVEIPTTIISKTTYKTKKHVQ</sequence>
<dbReference type="RefSeq" id="WP_007649873.1">
    <property type="nucleotide sequence ID" value="NZ_JBLXEA010000003.1"/>
</dbReference>